<dbReference type="PaxDb" id="880073-Calab_1471"/>
<keyword evidence="3" id="KW-1185">Reference proteome</keyword>
<evidence type="ECO:0000313" key="2">
    <source>
        <dbReference type="EMBL" id="EHO41092.1"/>
    </source>
</evidence>
<dbReference type="InParanoid" id="H1XPW6"/>
<evidence type="ECO:0000313" key="3">
    <source>
        <dbReference type="Proteomes" id="UP000004671"/>
    </source>
</evidence>
<reference evidence="2 3" key="1">
    <citation type="submission" date="2011-09" db="EMBL/GenBank/DDBJ databases">
        <title>The permanent draft genome of Caldithrix abyssi DSM 13497.</title>
        <authorList>
            <consortium name="US DOE Joint Genome Institute (JGI-PGF)"/>
            <person name="Lucas S."/>
            <person name="Han J."/>
            <person name="Lapidus A."/>
            <person name="Bruce D."/>
            <person name="Goodwin L."/>
            <person name="Pitluck S."/>
            <person name="Peters L."/>
            <person name="Kyrpides N."/>
            <person name="Mavromatis K."/>
            <person name="Ivanova N."/>
            <person name="Mikhailova N."/>
            <person name="Chertkov O."/>
            <person name="Detter J.C."/>
            <person name="Tapia R."/>
            <person name="Han C."/>
            <person name="Land M."/>
            <person name="Hauser L."/>
            <person name="Markowitz V."/>
            <person name="Cheng J.-F."/>
            <person name="Hugenholtz P."/>
            <person name="Woyke T."/>
            <person name="Wu D."/>
            <person name="Spring S."/>
            <person name="Brambilla E."/>
            <person name="Klenk H.-P."/>
            <person name="Eisen J.A."/>
        </authorList>
    </citation>
    <scope>NUCLEOTIDE SEQUENCE [LARGE SCALE GENOMIC DNA]</scope>
    <source>
        <strain evidence="2 3">DSM 13497</strain>
    </source>
</reference>
<dbReference type="STRING" id="880073.Cabys_3633"/>
<dbReference type="EMBL" id="CM001402">
    <property type="protein sequence ID" value="EHO41092.1"/>
    <property type="molecule type" value="Genomic_DNA"/>
</dbReference>
<accession>H1XPW6</accession>
<dbReference type="RefSeq" id="WP_006928188.1">
    <property type="nucleotide sequence ID" value="NZ_CM001402.1"/>
</dbReference>
<dbReference type="Proteomes" id="UP000004671">
    <property type="component" value="Chromosome"/>
</dbReference>
<dbReference type="HOGENOM" id="CLU_2822928_0_0_0"/>
<name>H1XPW6_CALAY</name>
<proteinExistence type="predicted"/>
<dbReference type="Proteomes" id="UP000183868">
    <property type="component" value="Chromosome"/>
</dbReference>
<organism evidence="2 3">
    <name type="scientific">Caldithrix abyssi DSM 13497</name>
    <dbReference type="NCBI Taxonomy" id="880073"/>
    <lineage>
        <taxon>Bacteria</taxon>
        <taxon>Pseudomonadati</taxon>
        <taxon>Calditrichota</taxon>
        <taxon>Calditrichia</taxon>
        <taxon>Calditrichales</taxon>
        <taxon>Calditrichaceae</taxon>
        <taxon>Caldithrix</taxon>
    </lineage>
</organism>
<evidence type="ECO:0000313" key="1">
    <source>
        <dbReference type="EMBL" id="APF20379.1"/>
    </source>
</evidence>
<protein>
    <submittedName>
        <fullName evidence="2">Uncharacterized protein</fullName>
    </submittedName>
</protein>
<dbReference type="EMBL" id="CP018099">
    <property type="protein sequence ID" value="APF20379.1"/>
    <property type="molecule type" value="Genomic_DNA"/>
</dbReference>
<dbReference type="KEGG" id="caby:Cabys_3633"/>
<evidence type="ECO:0000313" key="4">
    <source>
        <dbReference type="Proteomes" id="UP000183868"/>
    </source>
</evidence>
<dbReference type="AlphaFoldDB" id="H1XPW6"/>
<gene>
    <name evidence="1" type="ORF">Cabys_3633</name>
    <name evidence="2" type="ORF">Calab_1471</name>
</gene>
<sequence>MRASKRLIKELKGKINYYKLYKNFTSWRPEEFGRVDYIVEKQREFELKNYGYYQKYMNEKQLKSGH</sequence>
<reference evidence="1 4" key="2">
    <citation type="submission" date="2016-11" db="EMBL/GenBank/DDBJ databases">
        <title>Genomic analysis of Caldithrix abyssi and proposal of a novel bacterial phylum Caldithrichaeota.</title>
        <authorList>
            <person name="Kublanov I."/>
            <person name="Sigalova O."/>
            <person name="Gavrilov S."/>
            <person name="Lebedinsky A."/>
            <person name="Ivanova N."/>
            <person name="Daum C."/>
            <person name="Reddy T."/>
            <person name="Klenk H.P."/>
            <person name="Goker M."/>
            <person name="Reva O."/>
            <person name="Miroshnichenko M."/>
            <person name="Kyprides N."/>
            <person name="Woyke T."/>
            <person name="Gelfand M."/>
        </authorList>
    </citation>
    <scope>NUCLEOTIDE SEQUENCE [LARGE SCALE GENOMIC DNA]</scope>
    <source>
        <strain evidence="1 4">LF13</strain>
    </source>
</reference>